<dbReference type="STRING" id="1367422.A0A178ZMQ2"/>
<dbReference type="InterPro" id="IPR050836">
    <property type="entry name" value="SDS22/Internalin_LRR"/>
</dbReference>
<evidence type="ECO:0000256" key="2">
    <source>
        <dbReference type="ARBA" id="ARBA00022737"/>
    </source>
</evidence>
<gene>
    <name evidence="5" type="ORF">AYL99_05753</name>
</gene>
<dbReference type="GeneID" id="30009921"/>
<feature type="domain" description="CAP-Gly" evidence="4">
    <location>
        <begin position="25"/>
        <end position="71"/>
    </location>
</feature>
<dbReference type="SUPFAM" id="SSF52047">
    <property type="entry name" value="RNI-like"/>
    <property type="match status" value="1"/>
</dbReference>
<dbReference type="Pfam" id="PF01302">
    <property type="entry name" value="CAP_GLY"/>
    <property type="match status" value="1"/>
</dbReference>
<feature type="region of interest" description="Disordered" evidence="3">
    <location>
        <begin position="371"/>
        <end position="395"/>
    </location>
</feature>
<protein>
    <recommendedName>
        <fullName evidence="4">CAP-Gly domain-containing protein</fullName>
    </recommendedName>
</protein>
<comment type="caution">
    <text evidence="5">The sequence shown here is derived from an EMBL/GenBank/DDBJ whole genome shotgun (WGS) entry which is preliminary data.</text>
</comment>
<feature type="compositionally biased region" description="Basic and acidic residues" evidence="3">
    <location>
        <begin position="719"/>
        <end position="731"/>
    </location>
</feature>
<evidence type="ECO:0000256" key="1">
    <source>
        <dbReference type="ARBA" id="ARBA00022614"/>
    </source>
</evidence>
<feature type="compositionally biased region" description="Low complexity" evidence="3">
    <location>
        <begin position="376"/>
        <end position="391"/>
    </location>
</feature>
<organism evidence="5 6">
    <name type="scientific">Fonsecaea erecta</name>
    <dbReference type="NCBI Taxonomy" id="1367422"/>
    <lineage>
        <taxon>Eukaryota</taxon>
        <taxon>Fungi</taxon>
        <taxon>Dikarya</taxon>
        <taxon>Ascomycota</taxon>
        <taxon>Pezizomycotina</taxon>
        <taxon>Eurotiomycetes</taxon>
        <taxon>Chaetothyriomycetidae</taxon>
        <taxon>Chaetothyriales</taxon>
        <taxon>Herpotrichiellaceae</taxon>
        <taxon>Fonsecaea</taxon>
    </lineage>
</organism>
<evidence type="ECO:0000256" key="3">
    <source>
        <dbReference type="SAM" id="MobiDB-lite"/>
    </source>
</evidence>
<reference evidence="5 6" key="1">
    <citation type="submission" date="2016-04" db="EMBL/GenBank/DDBJ databases">
        <title>Draft genome of Fonsecaea erecta CBS 125763.</title>
        <authorList>
            <person name="Weiss V.A."/>
            <person name="Vicente V.A."/>
            <person name="Raittz R.T."/>
            <person name="Moreno L.F."/>
            <person name="De Souza E.M."/>
            <person name="Pedrosa F.O."/>
            <person name="Steffens M.B."/>
            <person name="Faoro H."/>
            <person name="Tadra-Sfeir M.Z."/>
            <person name="Najafzadeh M.J."/>
            <person name="Felipe M.S."/>
            <person name="Teixeira M."/>
            <person name="Sun J."/>
            <person name="Xi L."/>
            <person name="Gomes R."/>
            <person name="De Azevedo C.M."/>
            <person name="Salgado C.G."/>
            <person name="Da Silva M.B."/>
            <person name="Nascimento M.F."/>
            <person name="Queiroz-Telles F."/>
            <person name="Attili D.S."/>
            <person name="Gorbushina A."/>
        </authorList>
    </citation>
    <scope>NUCLEOTIDE SEQUENCE [LARGE SCALE GENOMIC DNA]</scope>
    <source>
        <strain evidence="5 6">CBS 125763</strain>
    </source>
</reference>
<dbReference type="Gene3D" id="2.30.30.190">
    <property type="entry name" value="CAP Gly-rich-like domain"/>
    <property type="match status" value="1"/>
</dbReference>
<evidence type="ECO:0000259" key="4">
    <source>
        <dbReference type="PROSITE" id="PS50245"/>
    </source>
</evidence>
<evidence type="ECO:0000313" key="5">
    <source>
        <dbReference type="EMBL" id="OAP60751.1"/>
    </source>
</evidence>
<dbReference type="EMBL" id="LVYI01000004">
    <property type="protein sequence ID" value="OAP60751.1"/>
    <property type="molecule type" value="Genomic_DNA"/>
</dbReference>
<proteinExistence type="predicted"/>
<dbReference type="InterPro" id="IPR001611">
    <property type="entry name" value="Leu-rich_rpt"/>
</dbReference>
<name>A0A178ZMQ2_9EURO</name>
<sequence length="731" mass="81125">MAGNAVYIGQRRSYGGALCTVRYYGTLSNTKGEWLGIEWDDPNRGKHNGQHEGQQVFRCLSSSPTAASFLRPSRHPDPERTLLEAIKFKYAPANDPGVNASTARAADDVIEISGKVVEEVGFERIQKQLSTLTDLKIVLVDELVVAGVAGRGASSQHIRDAQLELECTCPNIVELDLGWNVIETWQDVVDMCVPFRKLKILKSGGLRLRDFEADYSNEPHPFQKLEELHLNECLLTPRQVLNILFPKGQSGFPSLKTLSLSLNELDSFAINGGSEAAQCPALTTLILDNNRFPDLSSLTALLTLFPNLRTLSFQGNIISHLGLDASGPTTPSSFSTLETLNLSNNKIRDYAFVNSLPTLFPNLTSLRISRNPLYEPSTSSDESPMPSSSGPRQQALLQSTVSDSTTYYLTLARIPNLKSLNYTTITPRDREEGEIYYLSIAEKELRPLLQGNTATQPPDHASSETPSRLSPQETVELARKAHPLYSSLCEKYDREDILIRYLQLQQQQQTSKELSTASSQFDAYGPGTLGSRLVDAYFYIPRTPQVSATPPKEPFHRLLPTTISVYRLKSLLSRHFSLQPLRFRLVYESPEYDPVEPITSTRNPAAGTGDGQSAWDAWGDWDVDEDKKDDDGHDDDGGGGGGERLSLADLRDGDAQPANTMMPMYITRQGNRFKKRETEILDGMRPWGDFLDLDDTLGRGHVPSLGAAAHSSSRRREVKVRVEPHDTLEAK</sequence>
<dbReference type="SMART" id="SM01052">
    <property type="entry name" value="CAP_GLY"/>
    <property type="match status" value="1"/>
</dbReference>
<keyword evidence="2" id="KW-0677">Repeat</keyword>
<dbReference type="OrthoDB" id="5273213at2759"/>
<dbReference type="Gene3D" id="3.80.10.10">
    <property type="entry name" value="Ribonuclease Inhibitor"/>
    <property type="match status" value="2"/>
</dbReference>
<accession>A0A178ZMQ2</accession>
<dbReference type="PANTHER" id="PTHR46652:SF3">
    <property type="entry name" value="LEUCINE-RICH REPEAT-CONTAINING PROTEIN 9"/>
    <property type="match status" value="1"/>
</dbReference>
<keyword evidence="6" id="KW-1185">Reference proteome</keyword>
<dbReference type="Proteomes" id="UP000078343">
    <property type="component" value="Unassembled WGS sequence"/>
</dbReference>
<keyword evidence="1" id="KW-0433">Leucine-rich repeat</keyword>
<dbReference type="AlphaFoldDB" id="A0A178ZMQ2"/>
<dbReference type="PROSITE" id="PS51450">
    <property type="entry name" value="LRR"/>
    <property type="match status" value="2"/>
</dbReference>
<evidence type="ECO:0000313" key="6">
    <source>
        <dbReference type="Proteomes" id="UP000078343"/>
    </source>
</evidence>
<dbReference type="RefSeq" id="XP_018694118.1">
    <property type="nucleotide sequence ID" value="XM_018837265.1"/>
</dbReference>
<dbReference type="InterPro" id="IPR000938">
    <property type="entry name" value="CAP-Gly_domain"/>
</dbReference>
<dbReference type="PROSITE" id="PS50245">
    <property type="entry name" value="CAP_GLY_2"/>
    <property type="match status" value="1"/>
</dbReference>
<feature type="region of interest" description="Disordered" evidence="3">
    <location>
        <begin position="698"/>
        <end position="731"/>
    </location>
</feature>
<dbReference type="InterPro" id="IPR036859">
    <property type="entry name" value="CAP-Gly_dom_sf"/>
</dbReference>
<feature type="region of interest" description="Disordered" evidence="3">
    <location>
        <begin position="594"/>
        <end position="659"/>
    </location>
</feature>
<feature type="region of interest" description="Disordered" evidence="3">
    <location>
        <begin position="451"/>
        <end position="471"/>
    </location>
</feature>
<dbReference type="PANTHER" id="PTHR46652">
    <property type="entry name" value="LEUCINE-RICH REPEAT AND IQ DOMAIN-CONTAINING PROTEIN 1-RELATED"/>
    <property type="match status" value="1"/>
</dbReference>
<dbReference type="InterPro" id="IPR032675">
    <property type="entry name" value="LRR_dom_sf"/>
</dbReference>
<dbReference type="SUPFAM" id="SSF74924">
    <property type="entry name" value="Cap-Gly domain"/>
    <property type="match status" value="1"/>
</dbReference>